<evidence type="ECO:0000313" key="10">
    <source>
        <dbReference type="RefSeq" id="XP_006817839.1"/>
    </source>
</evidence>
<dbReference type="InterPro" id="IPR011992">
    <property type="entry name" value="EF-hand-dom_pair"/>
</dbReference>
<dbReference type="GeneID" id="100366916"/>
<gene>
    <name evidence="10" type="primary">LOC100366916</name>
</gene>
<name>A0ABM0MCU8_SACKO</name>
<protein>
    <submittedName>
        <fullName evidence="10">SPARC-like isoform X2</fullName>
    </submittedName>
</protein>
<dbReference type="PANTHER" id="PTHR13866:SF31">
    <property type="entry name" value="SPARC-LIKE 2"/>
    <property type="match status" value="1"/>
</dbReference>
<feature type="chain" id="PRO_5046847091" evidence="6">
    <location>
        <begin position="19"/>
        <end position="226"/>
    </location>
</feature>
<reference evidence="10" key="1">
    <citation type="submission" date="2025-08" db="UniProtKB">
        <authorList>
            <consortium name="RefSeq"/>
        </authorList>
    </citation>
    <scope>IDENTIFICATION</scope>
    <source>
        <tissue evidence="10">Testes</tissue>
    </source>
</reference>
<accession>A0ABM0MCU8</accession>
<keyword evidence="5" id="KW-0325">Glycoprotein</keyword>
<dbReference type="SUPFAM" id="SSF47473">
    <property type="entry name" value="EF-hand"/>
    <property type="match status" value="1"/>
</dbReference>
<dbReference type="InterPro" id="IPR036058">
    <property type="entry name" value="Kazal_dom_sf"/>
</dbReference>
<dbReference type="Gene3D" id="1.10.238.10">
    <property type="entry name" value="EF-hand"/>
    <property type="match status" value="1"/>
</dbReference>
<dbReference type="PROSITE" id="PS51465">
    <property type="entry name" value="KAZAL_2"/>
    <property type="match status" value="1"/>
</dbReference>
<dbReference type="Gene3D" id="3.30.60.30">
    <property type="match status" value="1"/>
</dbReference>
<evidence type="ECO:0000313" key="9">
    <source>
        <dbReference type="Proteomes" id="UP000694865"/>
    </source>
</evidence>
<feature type="signal peptide" evidence="6">
    <location>
        <begin position="1"/>
        <end position="18"/>
    </location>
</feature>
<keyword evidence="2" id="KW-0964">Secreted</keyword>
<dbReference type="RefSeq" id="XP_006817839.1">
    <property type="nucleotide sequence ID" value="XM_006817776.1"/>
</dbReference>
<dbReference type="Proteomes" id="UP000694865">
    <property type="component" value="Unplaced"/>
</dbReference>
<dbReference type="CDD" id="cd00252">
    <property type="entry name" value="EFh_SPARC_EC"/>
    <property type="match status" value="1"/>
</dbReference>
<keyword evidence="3 6" id="KW-0732">Signal</keyword>
<feature type="domain" description="EF-hand" evidence="7">
    <location>
        <begin position="150"/>
        <end position="185"/>
    </location>
</feature>
<evidence type="ECO:0000259" key="7">
    <source>
        <dbReference type="PROSITE" id="PS50222"/>
    </source>
</evidence>
<dbReference type="Pfam" id="PF10591">
    <property type="entry name" value="SPARC_Ca_bdg"/>
    <property type="match status" value="1"/>
</dbReference>
<evidence type="ECO:0000256" key="6">
    <source>
        <dbReference type="SAM" id="SignalP"/>
    </source>
</evidence>
<organism evidence="9 10">
    <name type="scientific">Saccoglossus kowalevskii</name>
    <name type="common">Acorn worm</name>
    <dbReference type="NCBI Taxonomy" id="10224"/>
    <lineage>
        <taxon>Eukaryota</taxon>
        <taxon>Metazoa</taxon>
        <taxon>Hemichordata</taxon>
        <taxon>Enteropneusta</taxon>
        <taxon>Harrimaniidae</taxon>
        <taxon>Saccoglossus</taxon>
    </lineage>
</organism>
<feature type="domain" description="Kazal-like" evidence="8">
    <location>
        <begin position="50"/>
        <end position="104"/>
    </location>
</feature>
<evidence type="ECO:0000256" key="5">
    <source>
        <dbReference type="ARBA" id="ARBA00023180"/>
    </source>
</evidence>
<dbReference type="Pfam" id="PF07648">
    <property type="entry name" value="Kazal_2"/>
    <property type="match status" value="1"/>
</dbReference>
<keyword evidence="4" id="KW-1015">Disulfide bond</keyword>
<dbReference type="PANTHER" id="PTHR13866">
    <property type="entry name" value="SPARC OSTEONECTIN"/>
    <property type="match status" value="1"/>
</dbReference>
<dbReference type="PROSITE" id="PS50222">
    <property type="entry name" value="EF_HAND_2"/>
    <property type="match status" value="1"/>
</dbReference>
<proteinExistence type="predicted"/>
<dbReference type="InterPro" id="IPR002350">
    <property type="entry name" value="Kazal_dom"/>
</dbReference>
<evidence type="ECO:0000256" key="1">
    <source>
        <dbReference type="ARBA" id="ARBA00004613"/>
    </source>
</evidence>
<dbReference type="InterPro" id="IPR002048">
    <property type="entry name" value="EF_hand_dom"/>
</dbReference>
<dbReference type="InterPro" id="IPR019577">
    <property type="entry name" value="SPARC/Testican_Ca-bd-dom"/>
</dbReference>
<comment type="subcellular location">
    <subcellularLocation>
        <location evidence="1">Secreted</location>
    </subcellularLocation>
</comment>
<evidence type="ECO:0000259" key="8">
    <source>
        <dbReference type="PROSITE" id="PS51465"/>
    </source>
</evidence>
<keyword evidence="9" id="KW-1185">Reference proteome</keyword>
<evidence type="ECO:0000256" key="3">
    <source>
        <dbReference type="ARBA" id="ARBA00022729"/>
    </source>
</evidence>
<evidence type="ECO:0000256" key="2">
    <source>
        <dbReference type="ARBA" id="ARBA00022525"/>
    </source>
</evidence>
<evidence type="ECO:0000256" key="4">
    <source>
        <dbReference type="ARBA" id="ARBA00023157"/>
    </source>
</evidence>
<dbReference type="SMART" id="SM00280">
    <property type="entry name" value="KAZAL"/>
    <property type="match status" value="1"/>
</dbReference>
<dbReference type="CDD" id="cd00104">
    <property type="entry name" value="KAZAL_FS"/>
    <property type="match status" value="1"/>
</dbReference>
<dbReference type="SUPFAM" id="SSF100895">
    <property type="entry name" value="Kazal-type serine protease inhibitors"/>
    <property type="match status" value="1"/>
</dbReference>
<sequence length="226" mass="26008">MAKQIGIMLLLCLAAVSAKEWQETYDKDLCAKVKCKKPPGSMCTVVEKNGEPSTTCSCPTECSDEYEPVCSVFGREYDNRCKLHLQACSKRKHIAVAFEGKCIASQEPCSADEYMQFPHRLLLWFVHLKEIDEFGSIHPDSSLRTMDVAEREEIAKWKFDLLDRKGDGKLDRRDLRDFRYALMPLEHCADEFFKSCDVDNNVKLTLDEWYDCLKVSSESYEDSDEL</sequence>